<dbReference type="AlphaFoldDB" id="A0A932I133"/>
<organism evidence="1 2">
    <name type="scientific">Tectimicrobiota bacterium</name>
    <dbReference type="NCBI Taxonomy" id="2528274"/>
    <lineage>
        <taxon>Bacteria</taxon>
        <taxon>Pseudomonadati</taxon>
        <taxon>Nitrospinota/Tectimicrobiota group</taxon>
        <taxon>Candidatus Tectimicrobiota</taxon>
    </lineage>
</organism>
<evidence type="ECO:0000313" key="2">
    <source>
        <dbReference type="Proteomes" id="UP000782312"/>
    </source>
</evidence>
<reference evidence="1" key="1">
    <citation type="submission" date="2020-07" db="EMBL/GenBank/DDBJ databases">
        <title>Huge and variable diversity of episymbiotic CPR bacteria and DPANN archaea in groundwater ecosystems.</title>
        <authorList>
            <person name="He C.Y."/>
            <person name="Keren R."/>
            <person name="Whittaker M."/>
            <person name="Farag I.F."/>
            <person name="Doudna J."/>
            <person name="Cate J.H.D."/>
            <person name="Banfield J.F."/>
        </authorList>
    </citation>
    <scope>NUCLEOTIDE SEQUENCE</scope>
    <source>
        <strain evidence="1">NC_groundwater_763_Ag_S-0.2um_68_21</strain>
    </source>
</reference>
<protein>
    <submittedName>
        <fullName evidence="1">Uncharacterized protein</fullName>
    </submittedName>
</protein>
<name>A0A932I133_UNCTE</name>
<comment type="caution">
    <text evidence="1">The sequence shown here is derived from an EMBL/GenBank/DDBJ whole genome shotgun (WGS) entry which is preliminary data.</text>
</comment>
<proteinExistence type="predicted"/>
<dbReference type="SUPFAM" id="SSF51004">
    <property type="entry name" value="C-terminal (heme d1) domain of cytochrome cd1-nitrite reductase"/>
    <property type="match status" value="1"/>
</dbReference>
<gene>
    <name evidence="1" type="ORF">HYZ11_11135</name>
</gene>
<accession>A0A932I133</accession>
<dbReference type="EMBL" id="JACPUR010000024">
    <property type="protein sequence ID" value="MBI3128148.1"/>
    <property type="molecule type" value="Genomic_DNA"/>
</dbReference>
<sequence>MTPAQAPAALSAWNMEFVGYHGLEDRPAFKIAMQEKNGRFYLYLSCFWVSGWSVLDVTDPASPQYLRFIPGPGNTWTLQVQVADGLLVTSLEKIPPGWGPRPDDPPEKEGVFIWDVDTDPSSPRLLSHWETGAQGTHRNFYNGGRYAHLSAYCPGYDGNIYRVIDLQDPSRPKEACRWWLPEQEKKSGGVTHGGGEGRRIFQHGPAHAEGGRVYLPYAGGGMVVLNIEDISSPKFISRLNVHPPLGSTLAMHTIYPYLKRGIAIANSEALKENCDEPLNYAAVIDIKDEKSPRLMSLFPVPDPPPGYSHKNFCERGGRFGPHNQHHAQGLPWMEQRDDRVYLTYFNAGLRVYDLLDPVHPREIAYYVPSDPDRRLGMLPKTLVTQSEDVLVDRRGFIYVTDKNHGLHILRCTA</sequence>
<dbReference type="Proteomes" id="UP000782312">
    <property type="component" value="Unassembled WGS sequence"/>
</dbReference>
<evidence type="ECO:0000313" key="1">
    <source>
        <dbReference type="EMBL" id="MBI3128148.1"/>
    </source>
</evidence>
<dbReference type="InterPro" id="IPR011048">
    <property type="entry name" value="Haem_d1_sf"/>
</dbReference>